<evidence type="ECO:0000256" key="2">
    <source>
        <dbReference type="PROSITE-ProRule" id="PRU00169"/>
    </source>
</evidence>
<evidence type="ECO:0000313" key="8">
    <source>
        <dbReference type="Proteomes" id="UP000050514"/>
    </source>
</evidence>
<dbReference type="Pfam" id="PF00211">
    <property type="entry name" value="Guanylate_cyc"/>
    <property type="match status" value="1"/>
</dbReference>
<proteinExistence type="inferred from homology"/>
<dbReference type="Pfam" id="PF00672">
    <property type="entry name" value="HAMP"/>
    <property type="match status" value="1"/>
</dbReference>
<dbReference type="Pfam" id="PF14827">
    <property type="entry name" value="dCache_3"/>
    <property type="match status" value="1"/>
</dbReference>
<dbReference type="SUPFAM" id="SSF55073">
    <property type="entry name" value="Nucleotide cyclase"/>
    <property type="match status" value="1"/>
</dbReference>
<dbReference type="PROSITE" id="PS50110">
    <property type="entry name" value="RESPONSE_REGULATORY"/>
    <property type="match status" value="1"/>
</dbReference>
<dbReference type="InterPro" id="IPR003660">
    <property type="entry name" value="HAMP_dom"/>
</dbReference>
<dbReference type="Gene3D" id="6.10.340.10">
    <property type="match status" value="1"/>
</dbReference>
<evidence type="ECO:0000256" key="3">
    <source>
        <dbReference type="SAM" id="Phobius"/>
    </source>
</evidence>
<dbReference type="RefSeq" id="WP_061913846.1">
    <property type="nucleotide sequence ID" value="NZ_DF967971.1"/>
</dbReference>
<dbReference type="PROSITE" id="PS50125">
    <property type="entry name" value="GUANYLATE_CYCLASE_2"/>
    <property type="match status" value="1"/>
</dbReference>
<dbReference type="SMART" id="SM00448">
    <property type="entry name" value="REC"/>
    <property type="match status" value="1"/>
</dbReference>
<evidence type="ECO:0008006" key="9">
    <source>
        <dbReference type="Google" id="ProtNLM"/>
    </source>
</evidence>
<name>A0A0P6XK39_9CHLR</name>
<dbReference type="CDD" id="cd06225">
    <property type="entry name" value="HAMP"/>
    <property type="match status" value="1"/>
</dbReference>
<dbReference type="OrthoDB" id="9806704at2"/>
<dbReference type="SMART" id="SM00044">
    <property type="entry name" value="CYCc"/>
    <property type="match status" value="1"/>
</dbReference>
<feature type="transmembrane region" description="Helical" evidence="3">
    <location>
        <begin position="154"/>
        <end position="176"/>
    </location>
</feature>
<dbReference type="InterPro" id="IPR029151">
    <property type="entry name" value="Sensor-like_sf"/>
</dbReference>
<accession>A0A0P6XK39</accession>
<evidence type="ECO:0000313" key="7">
    <source>
        <dbReference type="EMBL" id="KPL75319.1"/>
    </source>
</evidence>
<dbReference type="InterPro" id="IPR011006">
    <property type="entry name" value="CheY-like_superfamily"/>
</dbReference>
<evidence type="ECO:0000259" key="4">
    <source>
        <dbReference type="PROSITE" id="PS50110"/>
    </source>
</evidence>
<keyword evidence="8" id="KW-1185">Reference proteome</keyword>
<feature type="domain" description="Response regulatory" evidence="4">
    <location>
        <begin position="5"/>
        <end position="119"/>
    </location>
</feature>
<evidence type="ECO:0000256" key="1">
    <source>
        <dbReference type="ARBA" id="ARBA00005381"/>
    </source>
</evidence>
<comment type="caution">
    <text evidence="7">The sequence shown here is derived from an EMBL/GenBank/DDBJ whole genome shotgun (WGS) entry which is preliminary data.</text>
</comment>
<dbReference type="CDD" id="cd00156">
    <property type="entry name" value="REC"/>
    <property type="match status" value="1"/>
</dbReference>
<dbReference type="CDD" id="cd07302">
    <property type="entry name" value="CHD"/>
    <property type="match status" value="1"/>
</dbReference>
<dbReference type="SUPFAM" id="SSF103190">
    <property type="entry name" value="Sensory domain-like"/>
    <property type="match status" value="1"/>
</dbReference>
<dbReference type="Gene3D" id="3.40.50.2300">
    <property type="match status" value="1"/>
</dbReference>
<dbReference type="GO" id="GO:0004016">
    <property type="term" value="F:adenylate cyclase activity"/>
    <property type="evidence" value="ECO:0007669"/>
    <property type="project" value="UniProtKB-ARBA"/>
</dbReference>
<dbReference type="Pfam" id="PF00072">
    <property type="entry name" value="Response_reg"/>
    <property type="match status" value="1"/>
</dbReference>
<reference evidence="7 8" key="1">
    <citation type="submission" date="2015-07" db="EMBL/GenBank/DDBJ databases">
        <title>Draft genome of Bellilinea caldifistulae DSM 17877.</title>
        <authorList>
            <person name="Hemp J."/>
            <person name="Ward L.M."/>
            <person name="Pace L.A."/>
            <person name="Fischer W.W."/>
        </authorList>
    </citation>
    <scope>NUCLEOTIDE SEQUENCE [LARGE SCALE GENOMIC DNA]</scope>
    <source>
        <strain evidence="7 8">GOMI-1</strain>
    </source>
</reference>
<dbReference type="InterPro" id="IPR001054">
    <property type="entry name" value="A/G_cyclase"/>
</dbReference>
<dbReference type="PROSITE" id="PS50885">
    <property type="entry name" value="HAMP"/>
    <property type="match status" value="1"/>
</dbReference>
<dbReference type="PATRIC" id="fig|360411.5.peg.2844"/>
<keyword evidence="3" id="KW-0812">Transmembrane</keyword>
<dbReference type="GO" id="GO:0000160">
    <property type="term" value="P:phosphorelay signal transduction system"/>
    <property type="evidence" value="ECO:0007669"/>
    <property type="project" value="InterPro"/>
</dbReference>
<feature type="transmembrane region" description="Helical" evidence="3">
    <location>
        <begin position="437"/>
        <end position="459"/>
    </location>
</feature>
<protein>
    <recommendedName>
        <fullName evidence="9">HAMP domain-containing protein</fullName>
    </recommendedName>
</protein>
<gene>
    <name evidence="7" type="ORF">AC812_08445</name>
</gene>
<dbReference type="SUPFAM" id="SSF52172">
    <property type="entry name" value="CheY-like"/>
    <property type="match status" value="1"/>
</dbReference>
<keyword evidence="3" id="KW-0472">Membrane</keyword>
<dbReference type="InterPro" id="IPR029150">
    <property type="entry name" value="dCache_3"/>
</dbReference>
<dbReference type="AlphaFoldDB" id="A0A0P6XK39"/>
<dbReference type="STRING" id="360411.AC812_08445"/>
<dbReference type="SUPFAM" id="SSF158472">
    <property type="entry name" value="HAMP domain-like"/>
    <property type="match status" value="1"/>
</dbReference>
<evidence type="ECO:0000259" key="6">
    <source>
        <dbReference type="PROSITE" id="PS50885"/>
    </source>
</evidence>
<dbReference type="SMART" id="SM00304">
    <property type="entry name" value="HAMP"/>
    <property type="match status" value="1"/>
</dbReference>
<dbReference type="GO" id="GO:0016020">
    <property type="term" value="C:membrane"/>
    <property type="evidence" value="ECO:0007669"/>
    <property type="project" value="InterPro"/>
</dbReference>
<dbReference type="InterPro" id="IPR001789">
    <property type="entry name" value="Sig_transdc_resp-reg_receiver"/>
</dbReference>
<dbReference type="Gene3D" id="3.30.70.1230">
    <property type="entry name" value="Nucleotide cyclase"/>
    <property type="match status" value="1"/>
</dbReference>
<comment type="similarity">
    <text evidence="1">Belongs to the adenylyl cyclase class-3 family.</text>
</comment>
<feature type="domain" description="HAMP" evidence="6">
    <location>
        <begin position="457"/>
        <end position="509"/>
    </location>
</feature>
<dbReference type="InterPro" id="IPR029787">
    <property type="entry name" value="Nucleotide_cyclase"/>
</dbReference>
<dbReference type="PANTHER" id="PTHR43081:SF1">
    <property type="entry name" value="ADENYLATE CYCLASE, TERMINAL-DIFFERENTIATION SPECIFIC"/>
    <property type="match status" value="1"/>
</dbReference>
<feature type="domain" description="Guanylate cyclase" evidence="5">
    <location>
        <begin position="545"/>
        <end position="680"/>
    </location>
</feature>
<sequence length="744" mass="82514">MPAQRVLIVQQQAQPAQLLTRHFRSRGDQVWEAWEIGQAEALFKQIKPHLILLDLHFPGEGWLEFLRRIQATDPKVKVILTNQYPDVQREMLAKSNGFHVFLRQPFQARWIEQALRRLESVDVPTQPRQQPAAVALPVGQPPAVKVPVRLKITLPYLILALLFALASAYIITQVVIESVQDRFFNQLVAAGRQTTDWMVREEDRLLATLRLIANTQGVAEAIQAGDAEQLRLLSLPLALNSNEEAIEILDTQGVSVFSARRPPDAPRGEYTYSRDDPFFSQQPFVQRVLRREQDARGDKFAAFVQAPWGDYFYISGPILDTEGQLRGVVLIGKSAASLVREMKLDTLSDTTLYTLNGRRIASTFPAFQPTLDPALALEVLQTQDQASKSRPLDINGINYTELLGAWEARSGEDLGVLGVALPQAFLVRTSQITRLQVFLLITISILLVILVGIYLANLITRPLLRLVRATSQVAQGNLGVKVSVDGNDELSVLAHAFNAMIAGLQEGFIYRDLLGRTVSPEVREQLRQTFGSGNVRLEGQQAVATVLISDIRGFTTLSEQADPARVMNWLNEYFDRIVPIIVKHGGVVNKFDGDAMLAFFGILPRMLSPKKSALAACQAAVEMTTAIDELNRIREQRGDPPLITGIGINTGVVIAGGLGAKDRLHYTIIGDTVNTAQRLEALTRQLIKGTGAVIGHATFTALEENQQRFTLEPLGLHSVKGKLERVMVYRLSAPREIPQVEVTL</sequence>
<dbReference type="Proteomes" id="UP000050514">
    <property type="component" value="Unassembled WGS sequence"/>
</dbReference>
<dbReference type="EMBL" id="LGHJ01000014">
    <property type="protein sequence ID" value="KPL75319.1"/>
    <property type="molecule type" value="Genomic_DNA"/>
</dbReference>
<dbReference type="PANTHER" id="PTHR43081">
    <property type="entry name" value="ADENYLATE CYCLASE, TERMINAL-DIFFERENTIATION SPECIFIC-RELATED"/>
    <property type="match status" value="1"/>
</dbReference>
<keyword evidence="2" id="KW-0597">Phosphoprotein</keyword>
<dbReference type="InterPro" id="IPR050697">
    <property type="entry name" value="Adenylyl/Guanylyl_Cyclase_3/4"/>
</dbReference>
<dbReference type="GO" id="GO:0006171">
    <property type="term" value="P:cAMP biosynthetic process"/>
    <property type="evidence" value="ECO:0007669"/>
    <property type="project" value="TreeGrafter"/>
</dbReference>
<evidence type="ECO:0000259" key="5">
    <source>
        <dbReference type="PROSITE" id="PS50125"/>
    </source>
</evidence>
<organism evidence="7 8">
    <name type="scientific">Bellilinea caldifistulae</name>
    <dbReference type="NCBI Taxonomy" id="360411"/>
    <lineage>
        <taxon>Bacteria</taxon>
        <taxon>Bacillati</taxon>
        <taxon>Chloroflexota</taxon>
        <taxon>Anaerolineae</taxon>
        <taxon>Anaerolineales</taxon>
        <taxon>Anaerolineaceae</taxon>
        <taxon>Bellilinea</taxon>
    </lineage>
</organism>
<keyword evidence="3" id="KW-1133">Transmembrane helix</keyword>
<feature type="modified residue" description="4-aspartylphosphate" evidence="2">
    <location>
        <position position="54"/>
    </location>
</feature>